<dbReference type="InterPro" id="IPR038765">
    <property type="entry name" value="Papain-like_cys_pep_sf"/>
</dbReference>
<dbReference type="SUPFAM" id="SSF63446">
    <property type="entry name" value="Type I dockerin domain"/>
    <property type="match status" value="1"/>
</dbReference>
<gene>
    <name evidence="1" type="ORF">ERS852456_00707</name>
</gene>
<dbReference type="GO" id="GO:0006508">
    <property type="term" value="P:proteolysis"/>
    <property type="evidence" value="ECO:0007669"/>
    <property type="project" value="UniProtKB-KW"/>
</dbReference>
<keyword evidence="1" id="KW-0645">Protease</keyword>
<organism evidence="1 2">
    <name type="scientific">[Ruminococcus] torques</name>
    <dbReference type="NCBI Taxonomy" id="33039"/>
    <lineage>
        <taxon>Bacteria</taxon>
        <taxon>Bacillati</taxon>
        <taxon>Bacillota</taxon>
        <taxon>Clostridia</taxon>
        <taxon>Lachnospirales</taxon>
        <taxon>Lachnospiraceae</taxon>
        <taxon>Mediterraneibacter</taxon>
    </lineage>
</organism>
<dbReference type="GO" id="GO:0004553">
    <property type="term" value="F:hydrolase activity, hydrolyzing O-glycosyl compounds"/>
    <property type="evidence" value="ECO:0007669"/>
    <property type="project" value="InterPro"/>
</dbReference>
<dbReference type="Proteomes" id="UP000095787">
    <property type="component" value="Unassembled WGS sequence"/>
</dbReference>
<dbReference type="Pfam" id="PF00404">
    <property type="entry name" value="Dockerin_1"/>
    <property type="match status" value="1"/>
</dbReference>
<evidence type="ECO:0000313" key="1">
    <source>
        <dbReference type="EMBL" id="CUN74343.1"/>
    </source>
</evidence>
<dbReference type="AlphaFoldDB" id="A0A173ZEZ4"/>
<proteinExistence type="predicted"/>
<keyword evidence="1" id="KW-0378">Hydrolase</keyword>
<dbReference type="GO" id="GO:0000272">
    <property type="term" value="P:polysaccharide catabolic process"/>
    <property type="evidence" value="ECO:0007669"/>
    <property type="project" value="InterPro"/>
</dbReference>
<dbReference type="Gene3D" id="1.10.1330.10">
    <property type="entry name" value="Dockerin domain"/>
    <property type="match status" value="1"/>
</dbReference>
<dbReference type="CDD" id="cd14256">
    <property type="entry name" value="Dockerin_I"/>
    <property type="match status" value="1"/>
</dbReference>
<dbReference type="SUPFAM" id="SSF54001">
    <property type="entry name" value="Cysteine proteinases"/>
    <property type="match status" value="1"/>
</dbReference>
<accession>A0A173ZEZ4</accession>
<dbReference type="GO" id="GO:0008233">
    <property type="term" value="F:peptidase activity"/>
    <property type="evidence" value="ECO:0007669"/>
    <property type="project" value="UniProtKB-KW"/>
</dbReference>
<dbReference type="InterPro" id="IPR036439">
    <property type="entry name" value="Dockerin_dom_sf"/>
</dbReference>
<reference evidence="1 2" key="1">
    <citation type="submission" date="2015-09" db="EMBL/GenBank/DDBJ databases">
        <authorList>
            <consortium name="Pathogen Informatics"/>
        </authorList>
    </citation>
    <scope>NUCLEOTIDE SEQUENCE [LARGE SCALE GENOMIC DNA]</scope>
    <source>
        <strain evidence="1 2">2789STDY5834841</strain>
    </source>
</reference>
<sequence>MKKEVRGGVSLVLASAMLVASPMAAGMTETVQAEELTVDSKVAQIQGESIIPRADQVPGNEELFAQYVEQTFYGEESESYRTPAVYGNIGQNVLTGADKYVYNELKKIAANIADGKAADGSEPSGQYVSTKFTLSVAGQGITYEGGAFKGFSLSKVIAALLADCPYDLYWYNKTASTWFNGRISGREVVEIDINFPAADAYAGPEIEQQYKTKCTVDSKKTGAASSAAENARKIIEKHKAEKDYEKMESYKEEICDLTSYNYDAVKPGVAYGDPWQMIYVFDGDESTNVVCEGYAKAFQYLCDMSDFLDPGYNCCSVTGMMRGGTGEGPHMWNIVTIGDGNYLVDVTNSDDGTAGERGGLFMAWDKNNGSVENGYVFNTVYYDDAITFAYDGRTKDLYGTGDNSVLKIASAEYEEPKGTAPVIEGVENGGNYYATQKITVRDADNDLASVTVNGKQEAGTEISLSADNQNNQKKEYTIIAEDRRGNSTSCKITINPCSDLQKRISHLSVDTVKVTDKALVQNTLKDAVTAVENAAEEEKTILAEVKTKCETLLAKIDEMTQPQDYIRGDVDANSKVDVGDVRTALRYICKKTNLTETQMKAGDVTGDEKVTIEDLRKILRYVCKKITEL</sequence>
<dbReference type="PROSITE" id="PS51766">
    <property type="entry name" value="DOCKERIN"/>
    <property type="match status" value="1"/>
</dbReference>
<dbReference type="InterPro" id="IPR002105">
    <property type="entry name" value="Dockerin_1_rpt"/>
</dbReference>
<protein>
    <submittedName>
        <fullName evidence="1">Uncharacterized protein involved in cytokinesis, contains TGc (Transglutaminase/protease-like) domain</fullName>
    </submittedName>
</protein>
<name>A0A173ZEZ4_9FIRM</name>
<dbReference type="InterPro" id="IPR016134">
    <property type="entry name" value="Dockerin_dom"/>
</dbReference>
<dbReference type="RefSeq" id="WP_055158732.1">
    <property type="nucleotide sequence ID" value="NZ_CATXVX010000001.1"/>
</dbReference>
<evidence type="ECO:0000313" key="2">
    <source>
        <dbReference type="Proteomes" id="UP000095787"/>
    </source>
</evidence>
<dbReference type="EMBL" id="CYZO01000007">
    <property type="protein sequence ID" value="CUN74343.1"/>
    <property type="molecule type" value="Genomic_DNA"/>
</dbReference>